<proteinExistence type="predicted"/>
<dbReference type="OrthoDB" id="289721at2759"/>
<dbReference type="AlphaFoldDB" id="M2SYD0"/>
<dbReference type="RefSeq" id="XP_007702307.1">
    <property type="nucleotide sequence ID" value="XM_007704117.1"/>
</dbReference>
<evidence type="ECO:0000313" key="1">
    <source>
        <dbReference type="EMBL" id="EMD61951.1"/>
    </source>
</evidence>
<name>M2SYD0_COCSN</name>
<dbReference type="EMBL" id="KB445647">
    <property type="protein sequence ID" value="EMD61951.1"/>
    <property type="molecule type" value="Genomic_DNA"/>
</dbReference>
<dbReference type="KEGG" id="bsc:COCSADRAFT_226157"/>
<sequence length="87" mass="9977">MLIDPSLNSVATVLANVYQSFYEAAVRCLEYARVLLRVRKMGSGLLIKTVENIITLAYVMLQRRSRSCRSREAITAQSVISRRQLKW</sequence>
<accession>M2SYD0</accession>
<organism evidence="1 2">
    <name type="scientific">Cochliobolus sativus (strain ND90Pr / ATCC 201652)</name>
    <name type="common">Common root rot and spot blotch fungus</name>
    <name type="synonym">Bipolaris sorokiniana</name>
    <dbReference type="NCBI Taxonomy" id="665912"/>
    <lineage>
        <taxon>Eukaryota</taxon>
        <taxon>Fungi</taxon>
        <taxon>Dikarya</taxon>
        <taxon>Ascomycota</taxon>
        <taxon>Pezizomycotina</taxon>
        <taxon>Dothideomycetes</taxon>
        <taxon>Pleosporomycetidae</taxon>
        <taxon>Pleosporales</taxon>
        <taxon>Pleosporineae</taxon>
        <taxon>Pleosporaceae</taxon>
        <taxon>Bipolaris</taxon>
    </lineage>
</organism>
<keyword evidence="2" id="KW-1185">Reference proteome</keyword>
<evidence type="ECO:0000313" key="2">
    <source>
        <dbReference type="Proteomes" id="UP000016934"/>
    </source>
</evidence>
<dbReference type="GeneID" id="19134678"/>
<protein>
    <submittedName>
        <fullName evidence="1">Uncharacterized protein</fullName>
    </submittedName>
</protein>
<dbReference type="HOGENOM" id="CLU_2483210_0_0_1"/>
<dbReference type="Proteomes" id="UP000016934">
    <property type="component" value="Unassembled WGS sequence"/>
</dbReference>
<reference evidence="2" key="2">
    <citation type="journal article" date="2013" name="PLoS Genet.">
        <title>Comparative genome structure, secondary metabolite, and effector coding capacity across Cochliobolus pathogens.</title>
        <authorList>
            <person name="Condon B.J."/>
            <person name="Leng Y."/>
            <person name="Wu D."/>
            <person name="Bushley K.E."/>
            <person name="Ohm R.A."/>
            <person name="Otillar R."/>
            <person name="Martin J."/>
            <person name="Schackwitz W."/>
            <person name="Grimwood J."/>
            <person name="MohdZainudin N."/>
            <person name="Xue C."/>
            <person name="Wang R."/>
            <person name="Manning V.A."/>
            <person name="Dhillon B."/>
            <person name="Tu Z.J."/>
            <person name="Steffenson B.J."/>
            <person name="Salamov A."/>
            <person name="Sun H."/>
            <person name="Lowry S."/>
            <person name="LaButti K."/>
            <person name="Han J."/>
            <person name="Copeland A."/>
            <person name="Lindquist E."/>
            <person name="Barry K."/>
            <person name="Schmutz J."/>
            <person name="Baker S.E."/>
            <person name="Ciuffetti L.M."/>
            <person name="Grigoriev I.V."/>
            <person name="Zhong S."/>
            <person name="Turgeon B.G."/>
        </authorList>
    </citation>
    <scope>NUCLEOTIDE SEQUENCE [LARGE SCALE GENOMIC DNA]</scope>
    <source>
        <strain evidence="2">ND90Pr / ATCC 201652</strain>
    </source>
</reference>
<dbReference type="Gene3D" id="1.10.357.90">
    <property type="match status" value="1"/>
</dbReference>
<reference evidence="1 2" key="1">
    <citation type="journal article" date="2012" name="PLoS Pathog.">
        <title>Diverse lifestyles and strategies of plant pathogenesis encoded in the genomes of eighteen Dothideomycetes fungi.</title>
        <authorList>
            <person name="Ohm R.A."/>
            <person name="Feau N."/>
            <person name="Henrissat B."/>
            <person name="Schoch C.L."/>
            <person name="Horwitz B.A."/>
            <person name="Barry K.W."/>
            <person name="Condon B.J."/>
            <person name="Copeland A.C."/>
            <person name="Dhillon B."/>
            <person name="Glaser F."/>
            <person name="Hesse C.N."/>
            <person name="Kosti I."/>
            <person name="LaButti K."/>
            <person name="Lindquist E.A."/>
            <person name="Lucas S."/>
            <person name="Salamov A.A."/>
            <person name="Bradshaw R.E."/>
            <person name="Ciuffetti L."/>
            <person name="Hamelin R.C."/>
            <person name="Kema G.H.J."/>
            <person name="Lawrence C."/>
            <person name="Scott J.A."/>
            <person name="Spatafora J.W."/>
            <person name="Turgeon B.G."/>
            <person name="de Wit P.J.G.M."/>
            <person name="Zhong S."/>
            <person name="Goodwin S.B."/>
            <person name="Grigoriev I.V."/>
        </authorList>
    </citation>
    <scope>NUCLEOTIDE SEQUENCE [LARGE SCALE GENOMIC DNA]</scope>
    <source>
        <strain evidence="2">ND90Pr / ATCC 201652</strain>
    </source>
</reference>
<dbReference type="STRING" id="665912.M2SYD0"/>
<gene>
    <name evidence="1" type="ORF">COCSADRAFT_226157</name>
</gene>